<proteinExistence type="inferred from homology"/>
<keyword evidence="6" id="KW-1185">Reference proteome</keyword>
<evidence type="ECO:0000256" key="2">
    <source>
        <dbReference type="ARBA" id="ARBA00023169"/>
    </source>
</evidence>
<keyword evidence="5" id="KW-0808">Transferase</keyword>
<evidence type="ECO:0000313" key="6">
    <source>
        <dbReference type="Proteomes" id="UP000633219"/>
    </source>
</evidence>
<evidence type="ECO:0000259" key="4">
    <source>
        <dbReference type="Pfam" id="PF02397"/>
    </source>
</evidence>
<evidence type="ECO:0000256" key="3">
    <source>
        <dbReference type="SAM" id="Phobius"/>
    </source>
</evidence>
<dbReference type="InterPro" id="IPR003362">
    <property type="entry name" value="Bact_transf"/>
</dbReference>
<sequence length="244" mass="27088">MHPGNIITTIALPAPALDGAFHVGTQALPGLRDDSWIHAALRKPYQFAAKRAFDVVVSGLALAFLLPFFAAIAATIVIENRGPVFFTQMRWGRGGKLIRIYKFRSMRTDMCDESGVAQTKENDPRVTRIGAFLRKSNLDELPQLINIFMGDMSLVGPRCHVPGMLAAGRLYEDLVQEYHLRHLVRPGLTGLAQVNGFRGPTDREDLARGRVAHDLEYIRSFSFLKDIEILVKTAIKEIKGGTGF</sequence>
<dbReference type="PANTHER" id="PTHR30576">
    <property type="entry name" value="COLANIC BIOSYNTHESIS UDP-GLUCOSE LIPID CARRIER TRANSFERASE"/>
    <property type="match status" value="1"/>
</dbReference>
<dbReference type="PANTHER" id="PTHR30576:SF0">
    <property type="entry name" value="UNDECAPRENYL-PHOSPHATE N-ACETYLGALACTOSAMINYL 1-PHOSPHATE TRANSFERASE-RELATED"/>
    <property type="match status" value="1"/>
</dbReference>
<dbReference type="GO" id="GO:0016780">
    <property type="term" value="F:phosphotransferase activity, for other substituted phosphate groups"/>
    <property type="evidence" value="ECO:0007669"/>
    <property type="project" value="TreeGrafter"/>
</dbReference>
<dbReference type="RefSeq" id="WP_201651819.1">
    <property type="nucleotide sequence ID" value="NZ_JAEQNC010000001.1"/>
</dbReference>
<keyword evidence="3" id="KW-0472">Membrane</keyword>
<feature type="transmembrane region" description="Helical" evidence="3">
    <location>
        <begin position="52"/>
        <end position="78"/>
    </location>
</feature>
<dbReference type="GO" id="GO:0000271">
    <property type="term" value="P:polysaccharide biosynthetic process"/>
    <property type="evidence" value="ECO:0007669"/>
    <property type="project" value="UniProtKB-KW"/>
</dbReference>
<comment type="caution">
    <text evidence="5">The sequence shown here is derived from an EMBL/GenBank/DDBJ whole genome shotgun (WGS) entry which is preliminary data.</text>
</comment>
<dbReference type="AlphaFoldDB" id="A0A936YKS9"/>
<name>A0A936YKS9_9HYPH</name>
<feature type="domain" description="Bacterial sugar transferase" evidence="4">
    <location>
        <begin position="50"/>
        <end position="236"/>
    </location>
</feature>
<dbReference type="Proteomes" id="UP000633219">
    <property type="component" value="Unassembled WGS sequence"/>
</dbReference>
<dbReference type="Pfam" id="PF02397">
    <property type="entry name" value="Bac_transf"/>
    <property type="match status" value="1"/>
</dbReference>
<keyword evidence="2" id="KW-0270">Exopolysaccharide synthesis</keyword>
<keyword evidence="3" id="KW-0812">Transmembrane</keyword>
<keyword evidence="3" id="KW-1133">Transmembrane helix</keyword>
<comment type="similarity">
    <text evidence="1">Belongs to the bacterial sugar transferase family.</text>
</comment>
<protein>
    <submittedName>
        <fullName evidence="5">Sugar transferase</fullName>
    </submittedName>
</protein>
<accession>A0A936YKS9</accession>
<reference evidence="5" key="1">
    <citation type="submission" date="2021-01" db="EMBL/GenBank/DDBJ databases">
        <title>Rhizobium sp. strain KVB221 16S ribosomal RNA gene Genome sequencing and assembly.</title>
        <authorList>
            <person name="Kang M."/>
        </authorList>
    </citation>
    <scope>NUCLEOTIDE SEQUENCE</scope>
    <source>
        <strain evidence="5">KVB221</strain>
    </source>
</reference>
<evidence type="ECO:0000313" key="5">
    <source>
        <dbReference type="EMBL" id="MBL0370547.1"/>
    </source>
</evidence>
<gene>
    <name evidence="5" type="ORF">JJB09_00770</name>
</gene>
<dbReference type="EMBL" id="JAEQNC010000001">
    <property type="protein sequence ID" value="MBL0370547.1"/>
    <property type="molecule type" value="Genomic_DNA"/>
</dbReference>
<organism evidence="5 6">
    <name type="scientific">Rhizobium setariae</name>
    <dbReference type="NCBI Taxonomy" id="2801340"/>
    <lineage>
        <taxon>Bacteria</taxon>
        <taxon>Pseudomonadati</taxon>
        <taxon>Pseudomonadota</taxon>
        <taxon>Alphaproteobacteria</taxon>
        <taxon>Hyphomicrobiales</taxon>
        <taxon>Rhizobiaceae</taxon>
        <taxon>Rhizobium/Agrobacterium group</taxon>
        <taxon>Rhizobium</taxon>
    </lineage>
</organism>
<evidence type="ECO:0000256" key="1">
    <source>
        <dbReference type="ARBA" id="ARBA00006464"/>
    </source>
</evidence>